<dbReference type="SUPFAM" id="SSF81296">
    <property type="entry name" value="E set domains"/>
    <property type="match status" value="2"/>
</dbReference>
<evidence type="ECO:0000256" key="9">
    <source>
        <dbReference type="ARBA" id="ARBA00022777"/>
    </source>
</evidence>
<keyword evidence="12 14" id="KW-0119">Carbohydrate metabolism</keyword>
<keyword evidence="18" id="KW-1185">Reference proteome</keyword>
<dbReference type="PANTHER" id="PTHR43651:SF3">
    <property type="entry name" value="1,4-ALPHA-GLUCAN-BRANCHING ENZYME"/>
    <property type="match status" value="1"/>
</dbReference>
<dbReference type="SUPFAM" id="SSF56112">
    <property type="entry name" value="Protein kinase-like (PK-like)"/>
    <property type="match status" value="1"/>
</dbReference>
<dbReference type="InterPro" id="IPR011009">
    <property type="entry name" value="Kinase-like_dom_sf"/>
</dbReference>
<organism evidence="17 18">
    <name type="scientific">Tersicoccus solisilvae</name>
    <dbReference type="NCBI Taxonomy" id="1882339"/>
    <lineage>
        <taxon>Bacteria</taxon>
        <taxon>Bacillati</taxon>
        <taxon>Actinomycetota</taxon>
        <taxon>Actinomycetes</taxon>
        <taxon>Micrococcales</taxon>
        <taxon>Micrococcaceae</taxon>
        <taxon>Tersicoccus</taxon>
    </lineage>
</organism>
<dbReference type="NCBIfam" id="NF003811">
    <property type="entry name" value="PRK05402.1"/>
    <property type="match status" value="1"/>
</dbReference>
<dbReference type="NCBIfam" id="NF008967">
    <property type="entry name" value="PRK12313.1"/>
    <property type="match status" value="1"/>
</dbReference>
<keyword evidence="14" id="KW-0328">Glycosyltransferase</keyword>
<evidence type="ECO:0000256" key="3">
    <source>
        <dbReference type="ARBA" id="ARBA00006219"/>
    </source>
</evidence>
<dbReference type="Pfam" id="PF18085">
    <property type="entry name" value="Mak_N_cap"/>
    <property type="match status" value="1"/>
</dbReference>
<feature type="compositionally biased region" description="Low complexity" evidence="15">
    <location>
        <begin position="516"/>
        <end position="538"/>
    </location>
</feature>
<dbReference type="Pfam" id="PF00128">
    <property type="entry name" value="Alpha-amylase"/>
    <property type="match status" value="1"/>
</dbReference>
<evidence type="ECO:0000256" key="14">
    <source>
        <dbReference type="HAMAP-Rule" id="MF_00685"/>
    </source>
</evidence>
<keyword evidence="10" id="KW-0067">ATP-binding</keyword>
<feature type="active site" description="Nucleophile" evidence="14">
    <location>
        <position position="1018"/>
    </location>
</feature>
<dbReference type="InterPro" id="IPR004193">
    <property type="entry name" value="Glyco_hydro_13_N"/>
</dbReference>
<feature type="region of interest" description="Disordered" evidence="15">
    <location>
        <begin position="491"/>
        <end position="582"/>
    </location>
</feature>
<dbReference type="SMART" id="SM00642">
    <property type="entry name" value="Aamy"/>
    <property type="match status" value="1"/>
</dbReference>
<evidence type="ECO:0000256" key="2">
    <source>
        <dbReference type="ARBA" id="ARBA00004964"/>
    </source>
</evidence>
<feature type="domain" description="Glycosyl hydrolase family 13 catalytic" evidence="16">
    <location>
        <begin position="866"/>
        <end position="1221"/>
    </location>
</feature>
<dbReference type="InterPro" id="IPR040999">
    <property type="entry name" value="Mak_N_cap"/>
</dbReference>
<dbReference type="Pfam" id="PF02806">
    <property type="entry name" value="Alpha-amylase_C"/>
    <property type="match status" value="1"/>
</dbReference>
<dbReference type="InterPro" id="IPR013783">
    <property type="entry name" value="Ig-like_fold"/>
</dbReference>
<evidence type="ECO:0000256" key="13">
    <source>
        <dbReference type="ARBA" id="ARBA00049067"/>
    </source>
</evidence>
<dbReference type="Gene3D" id="3.20.20.80">
    <property type="entry name" value="Glycosidases"/>
    <property type="match status" value="1"/>
</dbReference>
<dbReference type="EMBL" id="BMJI01000031">
    <property type="protein sequence ID" value="GGD00472.1"/>
    <property type="molecule type" value="Genomic_DNA"/>
</dbReference>
<dbReference type="CDD" id="cd02855">
    <property type="entry name" value="E_set_GBE_prok_N"/>
    <property type="match status" value="1"/>
</dbReference>
<dbReference type="Gene3D" id="3.90.1200.10">
    <property type="match status" value="1"/>
</dbReference>
<dbReference type="Proteomes" id="UP000597761">
    <property type="component" value="Unassembled WGS sequence"/>
</dbReference>
<keyword evidence="11 14" id="KW-0320">Glycogen biosynthesis</keyword>
<dbReference type="InterPro" id="IPR017853">
    <property type="entry name" value="GH"/>
</dbReference>
<evidence type="ECO:0000256" key="8">
    <source>
        <dbReference type="ARBA" id="ARBA00022741"/>
    </source>
</evidence>
<dbReference type="InterPro" id="IPR006048">
    <property type="entry name" value="A-amylase/branching_C"/>
</dbReference>
<keyword evidence="9" id="KW-0418">Kinase</keyword>
<evidence type="ECO:0000256" key="12">
    <source>
        <dbReference type="ARBA" id="ARBA00023277"/>
    </source>
</evidence>
<dbReference type="Pfam" id="PF22019">
    <property type="entry name" value="GlgB_N"/>
    <property type="match status" value="1"/>
</dbReference>
<comment type="similarity">
    <text evidence="4 14">Belongs to the glycosyl hydrolase 13 family. GlgB subfamily.</text>
</comment>
<comment type="subunit">
    <text evidence="5 14">Monomer.</text>
</comment>
<evidence type="ECO:0000256" key="15">
    <source>
        <dbReference type="SAM" id="MobiDB-lite"/>
    </source>
</evidence>
<dbReference type="Gene3D" id="2.60.40.1180">
    <property type="entry name" value="Golgi alpha-mannosidase II"/>
    <property type="match status" value="1"/>
</dbReference>
<sequence>MKGAATMTLTPDLTDLLHRWLPGQRWYPARGKGVSLAAAGGFDLTDPAGRIGVRVHLVAIDSGDRIDVVQVPLTYRRRDHTLHGVDPIGTVPAGDAPLPGADAGQAPDARVDVYDGVRDPVLVGLYLDLITAATGSDTAGGTDDVTPRGHATGRWASTRALGDLPSAKVLSGEQSNTSIIIDDPAAPAIIKLFRVLGAGINPDVEVGIGLTEARVDAVAATYGWIDGAWTRQERDRDDAGADETGLDHGQLAVLSEFMAGSEDAWRTATAAARAGTDFTGPAASLGEATARVHAGLREAFGTRVADAAQHEELLRSLAGRIRWAWAEAADAVGPHDAAVEAAVEALGRGGDAPVLQRIHGDYHLGQVLDSPQRGWILLDFEGEPLRPVAERSLPDTALRDVVGMLRSFDYAGGFAVLNGADPDATRAWTTAASDAFLDGYRRVSGEPVDTESPLFVGLWLDKALYEVVYEQRNRPDWIAVPVDAVHRALHVGDHAPTPAPSRKEGSSMIKKPRAPRPGTARKPAPAAAPEPETAAAAQPPAPAAAREPKTTAAPAATASPARSSGAPLDRNRPDLPEGAPDVSPEALAQAANLNVSAGAASTAEPETRPAPARPIPVSTEVLDAVAAGRYYNPHGILGAHVAPDGTVTVRTLRHMAASVDVITAAGTTPATHEYGGIWTAVLEAPEDGHVPDYRLEVAYGDGVAHRVDEPYRFMPTLGELDLHLIGEGRHETLWTVLGAHLRDYPSSMGPITGTSFAVWAPNARSVRVAGDFNGWDGKAHGMRSLGSSGVWEIFIPDVGAGATYKYEILGQDGQWRMKADPMARGTEVPPRTGSRVVDSTYTFGDGEWIARRSRQDPHNAPMSVYEVHLGSWRLGLSYTELAEQLVEYVSWLGFTHVELMPVAEHPFGGSWGYQVTGYFAPTSRFGHPDEFKHLVDALHQAGIGVIMDWVPAHFPKDEFALARFDGQPLYEHPDPFLGEHPDWGTYIFDFGRREVRNFLVANALYWLEEFHIDGLRVDAVASMLYLDYSRQEGQWRPNRFGGRENLEAIGFLQEANATAYKRVPGIVTIAEESTAFPGVTRPTDHNGLGFGLKWNMGWMHDSLSYISEDPVNRSYHHHKATFSMVYAYTENFLLPISHDEVVHGKGSMLRKMPGDRWQQLANLRAYLAFQWAHPGKQLIFMGTEFGQEAEWNEAHGLDWWLTDAPPHRGLQLLVKQLNTLYTSTPALYRWDNDPAGFEWLDANDAGRNMLTFTRWDPQGNPVVVVANFAGNPHHDVKLALPWAGTWTEALNTDAEEFGGSGVGNQGQITAVEGSFQGKPASATVQVPPLGVLYLTPAKDARTR</sequence>
<dbReference type="SUPFAM" id="SSF51445">
    <property type="entry name" value="(Trans)glycosidases"/>
    <property type="match status" value="1"/>
</dbReference>
<proteinExistence type="inferred from homology"/>
<protein>
    <recommendedName>
        <fullName evidence="14">1,4-alpha-glucan branching enzyme GlgB</fullName>
        <ecNumber evidence="14">2.4.1.18</ecNumber>
    </recommendedName>
    <alternativeName>
        <fullName evidence="14">1,4-alpha-D-glucan:1,4-alpha-D-glucan 6-glucosyl-transferase</fullName>
    </alternativeName>
    <alternativeName>
        <fullName evidence="14">Alpha-(1-&gt;4)-glucan branching enzyme</fullName>
    </alternativeName>
    <alternativeName>
        <fullName evidence="14">Glycogen branching enzyme</fullName>
        <shortName evidence="14">BE</shortName>
    </alternativeName>
</protein>
<feature type="compositionally biased region" description="Low complexity" evidence="15">
    <location>
        <begin position="550"/>
        <end position="567"/>
    </location>
</feature>
<dbReference type="InterPro" id="IPR006047">
    <property type="entry name" value="GH13_cat_dom"/>
</dbReference>
<dbReference type="InterPro" id="IPR054169">
    <property type="entry name" value="GlgB_N"/>
</dbReference>
<comment type="catalytic activity">
    <reaction evidence="1 14">
        <text>Transfers a segment of a (1-&gt;4)-alpha-D-glucan chain to a primary hydroxy group in a similar glucan chain.</text>
        <dbReference type="EC" id="2.4.1.18"/>
    </reaction>
</comment>
<dbReference type="NCBIfam" id="TIGR01515">
    <property type="entry name" value="branching_enzym"/>
    <property type="match status" value="1"/>
</dbReference>
<feature type="active site" description="Proton donor" evidence="14">
    <location>
        <position position="1071"/>
    </location>
</feature>
<evidence type="ECO:0000256" key="6">
    <source>
        <dbReference type="ARBA" id="ARBA00022600"/>
    </source>
</evidence>
<dbReference type="InterPro" id="IPR014756">
    <property type="entry name" value="Ig_E-set"/>
</dbReference>
<gene>
    <name evidence="14" type="primary">glgB</name>
    <name evidence="17" type="ORF">GCM10011512_29170</name>
</gene>
<accession>A0ABQ1PPG8</accession>
<dbReference type="InterPro" id="IPR013780">
    <property type="entry name" value="Glyco_hydro_b"/>
</dbReference>
<dbReference type="InterPro" id="IPR006407">
    <property type="entry name" value="GlgB"/>
</dbReference>
<dbReference type="Gene3D" id="2.60.40.10">
    <property type="entry name" value="Immunoglobulins"/>
    <property type="match status" value="2"/>
</dbReference>
<evidence type="ECO:0000259" key="16">
    <source>
        <dbReference type="SMART" id="SM00642"/>
    </source>
</evidence>
<reference evidence="18" key="1">
    <citation type="journal article" date="2019" name="Int. J. Syst. Evol. Microbiol.">
        <title>The Global Catalogue of Microorganisms (GCM) 10K type strain sequencing project: providing services to taxonomists for standard genome sequencing and annotation.</title>
        <authorList>
            <consortium name="The Broad Institute Genomics Platform"/>
            <consortium name="The Broad Institute Genome Sequencing Center for Infectious Disease"/>
            <person name="Wu L."/>
            <person name="Ma J."/>
        </authorList>
    </citation>
    <scope>NUCLEOTIDE SEQUENCE [LARGE SCALE GENOMIC DNA]</scope>
    <source>
        <strain evidence="18">CGMCC 1.15480</strain>
    </source>
</reference>
<evidence type="ECO:0000256" key="11">
    <source>
        <dbReference type="ARBA" id="ARBA00023056"/>
    </source>
</evidence>
<evidence type="ECO:0000313" key="18">
    <source>
        <dbReference type="Proteomes" id="UP000597761"/>
    </source>
</evidence>
<dbReference type="HAMAP" id="MF_00685">
    <property type="entry name" value="GlgB"/>
    <property type="match status" value="1"/>
</dbReference>
<keyword evidence="7 14" id="KW-0808">Transferase</keyword>
<comment type="caution">
    <text evidence="17">The sequence shown here is derived from an EMBL/GenBank/DDBJ whole genome shotgun (WGS) entry which is preliminary data.</text>
</comment>
<comment type="similarity">
    <text evidence="3">Belongs to the aminoglycoside phosphotransferase family.</text>
</comment>
<comment type="pathway">
    <text evidence="2 14">Glycan biosynthesis; glycogen biosynthesis.</text>
</comment>
<keyword evidence="8" id="KW-0547">Nucleotide-binding</keyword>
<evidence type="ECO:0000313" key="17">
    <source>
        <dbReference type="EMBL" id="GGD00472.1"/>
    </source>
</evidence>
<dbReference type="InterPro" id="IPR044143">
    <property type="entry name" value="GlgB_N_E_set_prok"/>
</dbReference>
<keyword evidence="6 14" id="KW-0321">Glycogen metabolism</keyword>
<dbReference type="CDD" id="cd11322">
    <property type="entry name" value="AmyAc_Glg_BE"/>
    <property type="match status" value="1"/>
</dbReference>
<comment type="function">
    <text evidence="14">Catalyzes the formation of the alpha-1,6-glucosidic linkages in glycogen by scission of a 1,4-alpha-linked oligosaccharide from growing alpha-1,4-glucan chains and the subsequent attachment of the oligosaccharide to the alpha-1,6 position.</text>
</comment>
<evidence type="ECO:0000256" key="10">
    <source>
        <dbReference type="ARBA" id="ARBA00022840"/>
    </source>
</evidence>
<evidence type="ECO:0000256" key="1">
    <source>
        <dbReference type="ARBA" id="ARBA00000826"/>
    </source>
</evidence>
<dbReference type="EC" id="2.4.1.18" evidence="14"/>
<evidence type="ECO:0000256" key="5">
    <source>
        <dbReference type="ARBA" id="ARBA00011245"/>
    </source>
</evidence>
<evidence type="ECO:0000256" key="7">
    <source>
        <dbReference type="ARBA" id="ARBA00022679"/>
    </source>
</evidence>
<comment type="catalytic activity">
    <reaction evidence="13">
        <text>D-maltose + ATP = alpha-maltose 1-phosphate + ADP + H(+)</text>
        <dbReference type="Rhea" id="RHEA:31915"/>
        <dbReference type="ChEBI" id="CHEBI:15378"/>
        <dbReference type="ChEBI" id="CHEBI:17306"/>
        <dbReference type="ChEBI" id="CHEBI:30616"/>
        <dbReference type="ChEBI" id="CHEBI:63576"/>
        <dbReference type="ChEBI" id="CHEBI:456216"/>
        <dbReference type="EC" id="2.7.1.175"/>
    </reaction>
</comment>
<evidence type="ECO:0000256" key="4">
    <source>
        <dbReference type="ARBA" id="ARBA00009000"/>
    </source>
</evidence>
<dbReference type="PANTHER" id="PTHR43651">
    <property type="entry name" value="1,4-ALPHA-GLUCAN-BRANCHING ENZYME"/>
    <property type="match status" value="1"/>
</dbReference>
<name>A0ABQ1PPG8_9MICC</name>
<dbReference type="Pfam" id="PF02922">
    <property type="entry name" value="CBM_48"/>
    <property type="match status" value="1"/>
</dbReference>
<dbReference type="SUPFAM" id="SSF51011">
    <property type="entry name" value="Glycosyl hydrolase domain"/>
    <property type="match status" value="1"/>
</dbReference>